<organism evidence="3 4">
    <name type="scientific">Corynebacterium pilosum</name>
    <dbReference type="NCBI Taxonomy" id="35756"/>
    <lineage>
        <taxon>Bacteria</taxon>
        <taxon>Bacillati</taxon>
        <taxon>Actinomycetota</taxon>
        <taxon>Actinomycetes</taxon>
        <taxon>Mycobacteriales</taxon>
        <taxon>Corynebacteriaceae</taxon>
        <taxon>Corynebacterium</taxon>
    </lineage>
</organism>
<evidence type="ECO:0000313" key="4">
    <source>
        <dbReference type="Proteomes" id="UP000254467"/>
    </source>
</evidence>
<sequence length="234" mass="25708">MTQQPHRLPEKYYVRRRVAAVVIILVVVALIVWALTAWGRSAGNDEQPNETVSSAPPTPATPTVELDDETTAETETEPETETETESESEASSEPERSSENLADKTSCEIDDLRVVASTSKPTYGANEQPQMFMEVTNPTGADCELTLEDDTLRFEVYDMGSNRRIWSDTDCYPSVITGDVTFEPGQTRNYQAVWSRTGSAPGQCTDRQPVPAGAYVLYGVIGDNNSDATPFNLN</sequence>
<dbReference type="Gene3D" id="2.60.40.2360">
    <property type="entry name" value="Intracellular proteinase inhibitor BsuPI"/>
    <property type="match status" value="1"/>
</dbReference>
<keyword evidence="2" id="KW-1133">Transmembrane helix</keyword>
<dbReference type="STRING" id="35756.GCA_001044155_00084"/>
<proteinExistence type="predicted"/>
<feature type="compositionally biased region" description="Acidic residues" evidence="1">
    <location>
        <begin position="65"/>
        <end position="92"/>
    </location>
</feature>
<keyword evidence="2" id="KW-0812">Transmembrane</keyword>
<dbReference type="Proteomes" id="UP000254467">
    <property type="component" value="Unassembled WGS sequence"/>
</dbReference>
<feature type="region of interest" description="Disordered" evidence="1">
    <location>
        <begin position="44"/>
        <end position="110"/>
    </location>
</feature>
<evidence type="ECO:0000256" key="2">
    <source>
        <dbReference type="SAM" id="Phobius"/>
    </source>
</evidence>
<gene>
    <name evidence="3" type="ORF">NCTC11862_00606</name>
</gene>
<dbReference type="RefSeq" id="WP_018582794.1">
    <property type="nucleotide sequence ID" value="NZ_LDYD01000011.1"/>
</dbReference>
<name>A0A376CK37_9CORY</name>
<reference evidence="3 4" key="1">
    <citation type="submission" date="2018-06" db="EMBL/GenBank/DDBJ databases">
        <authorList>
            <consortium name="Pathogen Informatics"/>
            <person name="Doyle S."/>
        </authorList>
    </citation>
    <scope>NUCLEOTIDE SEQUENCE [LARGE SCALE GENOMIC DNA]</scope>
    <source>
        <strain evidence="3 4">NCTC11862</strain>
    </source>
</reference>
<evidence type="ECO:0000256" key="1">
    <source>
        <dbReference type="SAM" id="MobiDB-lite"/>
    </source>
</evidence>
<keyword evidence="2" id="KW-0472">Membrane</keyword>
<evidence type="ECO:0000313" key="3">
    <source>
        <dbReference type="EMBL" id="STC68830.1"/>
    </source>
</evidence>
<dbReference type="InterPro" id="IPR038144">
    <property type="entry name" value="IPI"/>
</dbReference>
<keyword evidence="4" id="KW-1185">Reference proteome</keyword>
<protein>
    <submittedName>
        <fullName evidence="3">Putative secreted protein</fullName>
    </submittedName>
</protein>
<dbReference type="AlphaFoldDB" id="A0A376CK37"/>
<dbReference type="EMBL" id="UFXQ01000001">
    <property type="protein sequence ID" value="STC68830.1"/>
    <property type="molecule type" value="Genomic_DNA"/>
</dbReference>
<accession>A0A376CK37</accession>
<feature type="compositionally biased region" description="Basic and acidic residues" evidence="1">
    <location>
        <begin position="93"/>
        <end position="110"/>
    </location>
</feature>
<feature type="transmembrane region" description="Helical" evidence="2">
    <location>
        <begin position="20"/>
        <end position="39"/>
    </location>
</feature>